<dbReference type="Proteomes" id="UP001430356">
    <property type="component" value="Unassembled WGS sequence"/>
</dbReference>
<gene>
    <name evidence="2" type="ORF">NESM_000763900</name>
</gene>
<feature type="compositionally biased region" description="Gly residues" evidence="1">
    <location>
        <begin position="28"/>
        <end position="40"/>
    </location>
</feature>
<sequence length="87" mass="8169">MGFQSCAVAEPVVTTVGQRAGSAARMANGGGGGGSGGGHVNTGLDIAVGSAPPAPSAGASRDSAAYEPEARAGASTGLRRRGFPAAA</sequence>
<evidence type="ECO:0000313" key="3">
    <source>
        <dbReference type="Proteomes" id="UP001430356"/>
    </source>
</evidence>
<feature type="compositionally biased region" description="Basic residues" evidence="1">
    <location>
        <begin position="78"/>
        <end position="87"/>
    </location>
</feature>
<proteinExistence type="predicted"/>
<dbReference type="AlphaFoldDB" id="A0AAW0EZ38"/>
<protein>
    <submittedName>
        <fullName evidence="2">Uncharacterized protein</fullName>
    </submittedName>
</protein>
<dbReference type="EMBL" id="JAECZO010000131">
    <property type="protein sequence ID" value="KAK7198078.1"/>
    <property type="molecule type" value="Genomic_DNA"/>
</dbReference>
<feature type="compositionally biased region" description="Low complexity" evidence="1">
    <location>
        <begin position="47"/>
        <end position="65"/>
    </location>
</feature>
<feature type="region of interest" description="Disordered" evidence="1">
    <location>
        <begin position="19"/>
        <end position="87"/>
    </location>
</feature>
<organism evidence="2 3">
    <name type="scientific">Novymonas esmeraldas</name>
    <dbReference type="NCBI Taxonomy" id="1808958"/>
    <lineage>
        <taxon>Eukaryota</taxon>
        <taxon>Discoba</taxon>
        <taxon>Euglenozoa</taxon>
        <taxon>Kinetoplastea</taxon>
        <taxon>Metakinetoplastina</taxon>
        <taxon>Trypanosomatida</taxon>
        <taxon>Trypanosomatidae</taxon>
        <taxon>Novymonas</taxon>
    </lineage>
</organism>
<reference evidence="2 3" key="1">
    <citation type="journal article" date="2021" name="MBio">
        <title>A New Model Trypanosomatid, Novymonas esmeraldas: Genomic Perception of Its 'Candidatus Pandoraea novymonadis' Endosymbiont.</title>
        <authorList>
            <person name="Zakharova A."/>
            <person name="Saura A."/>
            <person name="Butenko A."/>
            <person name="Podesvova L."/>
            <person name="Warmusova S."/>
            <person name="Kostygov A.Y."/>
            <person name="Nenarokova A."/>
            <person name="Lukes J."/>
            <person name="Opperdoes F.R."/>
            <person name="Yurchenko V."/>
        </authorList>
    </citation>
    <scope>NUCLEOTIDE SEQUENCE [LARGE SCALE GENOMIC DNA]</scope>
    <source>
        <strain evidence="2 3">E262AT.01</strain>
    </source>
</reference>
<keyword evidence="3" id="KW-1185">Reference proteome</keyword>
<name>A0AAW0EZ38_9TRYP</name>
<evidence type="ECO:0000313" key="2">
    <source>
        <dbReference type="EMBL" id="KAK7198078.1"/>
    </source>
</evidence>
<comment type="caution">
    <text evidence="2">The sequence shown here is derived from an EMBL/GenBank/DDBJ whole genome shotgun (WGS) entry which is preliminary data.</text>
</comment>
<evidence type="ECO:0000256" key="1">
    <source>
        <dbReference type="SAM" id="MobiDB-lite"/>
    </source>
</evidence>
<accession>A0AAW0EZ38</accession>